<evidence type="ECO:0000313" key="1">
    <source>
        <dbReference type="EMBL" id="KAJ4440894.1"/>
    </source>
</evidence>
<proteinExistence type="predicted"/>
<protein>
    <submittedName>
        <fullName evidence="1">Uncharacterized protein</fullName>
    </submittedName>
</protein>
<comment type="caution">
    <text evidence="1">The sequence shown here is derived from an EMBL/GenBank/DDBJ whole genome shotgun (WGS) entry which is preliminary data.</text>
</comment>
<evidence type="ECO:0000313" key="2">
    <source>
        <dbReference type="Proteomes" id="UP001148838"/>
    </source>
</evidence>
<keyword evidence="2" id="KW-1185">Reference proteome</keyword>
<name>A0ABQ8T350_PERAM</name>
<organism evidence="1 2">
    <name type="scientific">Periplaneta americana</name>
    <name type="common">American cockroach</name>
    <name type="synonym">Blatta americana</name>
    <dbReference type="NCBI Taxonomy" id="6978"/>
    <lineage>
        <taxon>Eukaryota</taxon>
        <taxon>Metazoa</taxon>
        <taxon>Ecdysozoa</taxon>
        <taxon>Arthropoda</taxon>
        <taxon>Hexapoda</taxon>
        <taxon>Insecta</taxon>
        <taxon>Pterygota</taxon>
        <taxon>Neoptera</taxon>
        <taxon>Polyneoptera</taxon>
        <taxon>Dictyoptera</taxon>
        <taxon>Blattodea</taxon>
        <taxon>Blattoidea</taxon>
        <taxon>Blattidae</taxon>
        <taxon>Blattinae</taxon>
        <taxon>Periplaneta</taxon>
    </lineage>
</organism>
<dbReference type="EMBL" id="JAJSOF020000015">
    <property type="protein sequence ID" value="KAJ4440894.1"/>
    <property type="molecule type" value="Genomic_DNA"/>
</dbReference>
<sequence>MGPSLSRHKMMRRHVLYEIFHSKGGVIALWGTIKQHVSKHQYQTIEGLKQVVRKTFREITPPLLRKFHTGRCCIILCCDNDGPILMFWITKQAGTRACWTLCTLTCYHATCGHHILLEVNDGSSPTRAYFRHGLLAECGAHKWRGNTLNMEDQLFMTPFDGSLATSLFGKVRGLLFNVVGGKRAEWRLGRGLAPRIDVALVSRGIDGSMYFWLKMQQIQARKLRTDSIDLRRLQKNITGRRRNGLQSELDTGAESIR</sequence>
<gene>
    <name evidence="1" type="ORF">ANN_10741</name>
</gene>
<accession>A0ABQ8T350</accession>
<dbReference type="Proteomes" id="UP001148838">
    <property type="component" value="Unassembled WGS sequence"/>
</dbReference>
<reference evidence="1 2" key="1">
    <citation type="journal article" date="2022" name="Allergy">
        <title>Genome assembly and annotation of Periplaneta americana reveal a comprehensive cockroach allergen profile.</title>
        <authorList>
            <person name="Wang L."/>
            <person name="Xiong Q."/>
            <person name="Saelim N."/>
            <person name="Wang L."/>
            <person name="Nong W."/>
            <person name="Wan A.T."/>
            <person name="Shi M."/>
            <person name="Liu X."/>
            <person name="Cao Q."/>
            <person name="Hui J.H.L."/>
            <person name="Sookrung N."/>
            <person name="Leung T.F."/>
            <person name="Tungtrongchitr A."/>
            <person name="Tsui S.K.W."/>
        </authorList>
    </citation>
    <scope>NUCLEOTIDE SEQUENCE [LARGE SCALE GENOMIC DNA]</scope>
    <source>
        <strain evidence="1">PWHHKU_190912</strain>
    </source>
</reference>